<sequence length="65" mass="7626">MVKLPLISRKDFPKPFPTSHVPLFSPYSVHLFFSSFHVLEYAILESTSDFNQDIDFVLDYYILIV</sequence>
<reference evidence="2" key="1">
    <citation type="journal article" date="2019" name="Plant Biotechnol. J.">
        <title>Genome sequencing of the Australian wild diploid species Gossypium australe highlights disease resistance and delayed gland morphogenesis.</title>
        <authorList>
            <person name="Cai Y."/>
            <person name="Cai X."/>
            <person name="Wang Q."/>
            <person name="Wang P."/>
            <person name="Zhang Y."/>
            <person name="Cai C."/>
            <person name="Xu Y."/>
            <person name="Wang K."/>
            <person name="Zhou Z."/>
            <person name="Wang C."/>
            <person name="Geng S."/>
            <person name="Li B."/>
            <person name="Dong Q."/>
            <person name="Hou Y."/>
            <person name="Wang H."/>
            <person name="Ai P."/>
            <person name="Liu Z."/>
            <person name="Yi F."/>
            <person name="Sun M."/>
            <person name="An G."/>
            <person name="Cheng J."/>
            <person name="Zhang Y."/>
            <person name="Shi Q."/>
            <person name="Xie Y."/>
            <person name="Shi X."/>
            <person name="Chang Y."/>
            <person name="Huang F."/>
            <person name="Chen Y."/>
            <person name="Hong S."/>
            <person name="Mi L."/>
            <person name="Sun Q."/>
            <person name="Zhang L."/>
            <person name="Zhou B."/>
            <person name="Peng R."/>
            <person name="Zhang X."/>
            <person name="Liu F."/>
        </authorList>
    </citation>
    <scope>NUCLEOTIDE SEQUENCE [LARGE SCALE GENOMIC DNA]</scope>
    <source>
        <strain evidence="2">cv. PA1801</strain>
    </source>
</reference>
<dbReference type="EMBL" id="SMMG02000003">
    <property type="protein sequence ID" value="KAA3480018.1"/>
    <property type="molecule type" value="Genomic_DNA"/>
</dbReference>
<gene>
    <name evidence="1" type="ORF">EPI10_020482</name>
</gene>
<name>A0A5B6WFS6_9ROSI</name>
<dbReference type="Proteomes" id="UP000325315">
    <property type="component" value="Unassembled WGS sequence"/>
</dbReference>
<accession>A0A5B6WFS6</accession>
<dbReference type="AlphaFoldDB" id="A0A5B6WFS6"/>
<keyword evidence="2" id="KW-1185">Reference proteome</keyword>
<proteinExistence type="predicted"/>
<organism evidence="1 2">
    <name type="scientific">Gossypium australe</name>
    <dbReference type="NCBI Taxonomy" id="47621"/>
    <lineage>
        <taxon>Eukaryota</taxon>
        <taxon>Viridiplantae</taxon>
        <taxon>Streptophyta</taxon>
        <taxon>Embryophyta</taxon>
        <taxon>Tracheophyta</taxon>
        <taxon>Spermatophyta</taxon>
        <taxon>Magnoliopsida</taxon>
        <taxon>eudicotyledons</taxon>
        <taxon>Gunneridae</taxon>
        <taxon>Pentapetalae</taxon>
        <taxon>rosids</taxon>
        <taxon>malvids</taxon>
        <taxon>Malvales</taxon>
        <taxon>Malvaceae</taxon>
        <taxon>Malvoideae</taxon>
        <taxon>Gossypium</taxon>
    </lineage>
</organism>
<evidence type="ECO:0000313" key="1">
    <source>
        <dbReference type="EMBL" id="KAA3480018.1"/>
    </source>
</evidence>
<protein>
    <submittedName>
        <fullName evidence="1">Uncharacterized protein</fullName>
    </submittedName>
</protein>
<evidence type="ECO:0000313" key="2">
    <source>
        <dbReference type="Proteomes" id="UP000325315"/>
    </source>
</evidence>
<comment type="caution">
    <text evidence="1">The sequence shown here is derived from an EMBL/GenBank/DDBJ whole genome shotgun (WGS) entry which is preliminary data.</text>
</comment>